<name>A0A323V1K9_9RHOO</name>
<dbReference type="Pfam" id="PF00990">
    <property type="entry name" value="GGDEF"/>
    <property type="match status" value="1"/>
</dbReference>
<dbReference type="SMART" id="SM00086">
    <property type="entry name" value="PAC"/>
    <property type="match status" value="1"/>
</dbReference>
<dbReference type="InterPro" id="IPR013655">
    <property type="entry name" value="PAS_fold_3"/>
</dbReference>
<feature type="domain" description="HAMP" evidence="4">
    <location>
        <begin position="151"/>
        <end position="203"/>
    </location>
</feature>
<dbReference type="OrthoDB" id="9813903at2"/>
<dbReference type="PANTHER" id="PTHR44757">
    <property type="entry name" value="DIGUANYLATE CYCLASE DGCP"/>
    <property type="match status" value="1"/>
</dbReference>
<keyword evidence="1" id="KW-0812">Transmembrane</keyword>
<dbReference type="PROSITE" id="PS50113">
    <property type="entry name" value="PAC"/>
    <property type="match status" value="1"/>
</dbReference>
<dbReference type="InterPro" id="IPR000014">
    <property type="entry name" value="PAS"/>
</dbReference>
<evidence type="ECO:0000259" key="4">
    <source>
        <dbReference type="PROSITE" id="PS50885"/>
    </source>
</evidence>
<dbReference type="InterPro" id="IPR001610">
    <property type="entry name" value="PAC"/>
</dbReference>
<dbReference type="NCBIfam" id="TIGR00254">
    <property type="entry name" value="GGDEF"/>
    <property type="match status" value="1"/>
</dbReference>
<dbReference type="InterPro" id="IPR000160">
    <property type="entry name" value="GGDEF_dom"/>
</dbReference>
<dbReference type="GO" id="GO:0016020">
    <property type="term" value="C:membrane"/>
    <property type="evidence" value="ECO:0007669"/>
    <property type="project" value="InterPro"/>
</dbReference>
<dbReference type="PROSITE" id="PS50885">
    <property type="entry name" value="HAMP"/>
    <property type="match status" value="1"/>
</dbReference>
<dbReference type="InterPro" id="IPR052155">
    <property type="entry name" value="Biofilm_reg_signaling"/>
</dbReference>
<dbReference type="Gene3D" id="3.20.20.450">
    <property type="entry name" value="EAL domain"/>
    <property type="match status" value="1"/>
</dbReference>
<dbReference type="InterPro" id="IPR043128">
    <property type="entry name" value="Rev_trsase/Diguanyl_cyclase"/>
</dbReference>
<proteinExistence type="predicted"/>
<keyword evidence="1" id="KW-1133">Transmembrane helix</keyword>
<dbReference type="SMART" id="SM00304">
    <property type="entry name" value="HAMP"/>
    <property type="match status" value="1"/>
</dbReference>
<dbReference type="NCBIfam" id="TIGR00229">
    <property type="entry name" value="sensory_box"/>
    <property type="match status" value="1"/>
</dbReference>
<dbReference type="SUPFAM" id="SSF158472">
    <property type="entry name" value="HAMP domain-like"/>
    <property type="match status" value="1"/>
</dbReference>
<dbReference type="Gene3D" id="3.30.70.270">
    <property type="match status" value="1"/>
</dbReference>
<dbReference type="CDD" id="cd01949">
    <property type="entry name" value="GGDEF"/>
    <property type="match status" value="1"/>
</dbReference>
<feature type="domain" description="GGDEF" evidence="5">
    <location>
        <begin position="377"/>
        <end position="510"/>
    </location>
</feature>
<feature type="domain" description="PAC" evidence="2">
    <location>
        <begin position="292"/>
        <end position="344"/>
    </location>
</feature>
<dbReference type="InterPro" id="IPR029787">
    <property type="entry name" value="Nucleotide_cyclase"/>
</dbReference>
<dbReference type="PROSITE" id="PS50887">
    <property type="entry name" value="GGDEF"/>
    <property type="match status" value="1"/>
</dbReference>
<feature type="transmembrane region" description="Helical" evidence="1">
    <location>
        <begin position="133"/>
        <end position="153"/>
    </location>
</feature>
<evidence type="ECO:0000259" key="2">
    <source>
        <dbReference type="PROSITE" id="PS50113"/>
    </source>
</evidence>
<dbReference type="InterPro" id="IPR001633">
    <property type="entry name" value="EAL_dom"/>
</dbReference>
<dbReference type="SMART" id="SM00052">
    <property type="entry name" value="EAL"/>
    <property type="match status" value="1"/>
</dbReference>
<keyword evidence="7" id="KW-1185">Reference proteome</keyword>
<organism evidence="6 7">
    <name type="scientific">Parazoarcus communis SWub3 = DSM 12120</name>
    <dbReference type="NCBI Taxonomy" id="1121029"/>
    <lineage>
        <taxon>Bacteria</taxon>
        <taxon>Pseudomonadati</taxon>
        <taxon>Pseudomonadota</taxon>
        <taxon>Betaproteobacteria</taxon>
        <taxon>Rhodocyclales</taxon>
        <taxon>Zoogloeaceae</taxon>
        <taxon>Parazoarcus</taxon>
    </lineage>
</organism>
<evidence type="ECO:0000259" key="5">
    <source>
        <dbReference type="PROSITE" id="PS50887"/>
    </source>
</evidence>
<dbReference type="PANTHER" id="PTHR44757:SF2">
    <property type="entry name" value="BIOFILM ARCHITECTURE MAINTENANCE PROTEIN MBAA"/>
    <property type="match status" value="1"/>
</dbReference>
<evidence type="ECO:0000313" key="6">
    <source>
        <dbReference type="EMBL" id="PZA18675.1"/>
    </source>
</evidence>
<dbReference type="SMART" id="SM00267">
    <property type="entry name" value="GGDEF"/>
    <property type="match status" value="1"/>
</dbReference>
<dbReference type="CDD" id="cd06225">
    <property type="entry name" value="HAMP"/>
    <property type="match status" value="1"/>
</dbReference>
<reference evidence="6 7" key="1">
    <citation type="submission" date="2018-06" db="EMBL/GenBank/DDBJ databases">
        <title>Azoarcus communis strain SWub3 genome.</title>
        <authorList>
            <person name="Zorraquino Salvo V."/>
            <person name="Toubiana D."/>
            <person name="Blumwald E."/>
        </authorList>
    </citation>
    <scope>NUCLEOTIDE SEQUENCE [LARGE SCALE GENOMIC DNA]</scope>
    <source>
        <strain evidence="6 7">SWub3</strain>
    </source>
</reference>
<keyword evidence="1" id="KW-0472">Membrane</keyword>
<dbReference type="SUPFAM" id="SSF141868">
    <property type="entry name" value="EAL domain-like"/>
    <property type="match status" value="1"/>
</dbReference>
<dbReference type="InterPro" id="IPR035965">
    <property type="entry name" value="PAS-like_dom_sf"/>
</dbReference>
<dbReference type="PROSITE" id="PS50883">
    <property type="entry name" value="EAL"/>
    <property type="match status" value="1"/>
</dbReference>
<dbReference type="Pfam" id="PF00672">
    <property type="entry name" value="HAMP"/>
    <property type="match status" value="1"/>
</dbReference>
<accession>A0A323V1K9</accession>
<dbReference type="InterPro" id="IPR000700">
    <property type="entry name" value="PAS-assoc_C"/>
</dbReference>
<dbReference type="CDD" id="cd01948">
    <property type="entry name" value="EAL"/>
    <property type="match status" value="1"/>
</dbReference>
<dbReference type="SUPFAM" id="SSF55785">
    <property type="entry name" value="PYP-like sensor domain (PAS domain)"/>
    <property type="match status" value="1"/>
</dbReference>
<sequence>MNDAAAVSLDTLVNQNASMLHAMATAYGELGAYEQLQDTLGELLSDSSEGLVYVRIGDSAGNILLHAGAPRREPISPPPDTFTEARSGLLGKPLIHVRRPLLLPRNEIGFLQFGVSVSVLAAARRAIIEQGALIALIEIAITFALLSGIGYLLSKKLSRLLDGSKAITEGYLDHRLPDDGEDELARLARHFNVMAATLQQRVSELQQTADRLKASEERYALAMHGANDGLWDWDIAHGGRTYFSPRFCQLIGLPDAGSHTNASPFLERLHPDDAPTYRAKMIEHLKGINPQFMLEHRIRQADGSYRWIMTRGMALRDGRGRAIRMAGSISDVHLRKRAEQQLMHDALHDGLTSLPNRALFVEHVRLALGQQRRDDTYRFAVLAINLERFHLVNDSYGHATGDQLLQGVATWLNLSLREGDLAARVGGDQFAVLLNGVSDITEALRIAESLVELPAFDIPGADRKLHPKCRIGLAMSEAERVDGEALLRDADNALQIARQSDARTVEVFHASMHAQALSTLQLETDLRQALATGTLSVHYQPIINLSDRRIASFEALVRWHHPTHGMLSPAQFIPLAEALDMIHELGMLVLRQVCDDIGQWLADHEQQTGVPVSVNLSARQLSRAHLAEELIELITLKAIPSDLIRFEVTESLLARQDGPAIRSLQRLRAAGFRVLIDDFGTGYSALSYLHTIPCDVVKLDGSFVSSIADDARLRAIVRRSIELAHDLGMSVVAECIETEEQAAVLRDIACDFGQGYLFSRPVPTEQASRMFHLSERKTS</sequence>
<dbReference type="Pfam" id="PF08447">
    <property type="entry name" value="PAS_3"/>
    <property type="match status" value="1"/>
</dbReference>
<evidence type="ECO:0000313" key="7">
    <source>
        <dbReference type="Proteomes" id="UP000248259"/>
    </source>
</evidence>
<dbReference type="Pfam" id="PF00563">
    <property type="entry name" value="EAL"/>
    <property type="match status" value="1"/>
</dbReference>
<dbReference type="SMART" id="SM00091">
    <property type="entry name" value="PAS"/>
    <property type="match status" value="1"/>
</dbReference>
<dbReference type="EMBL" id="QKOE01000001">
    <property type="protein sequence ID" value="PZA18675.1"/>
    <property type="molecule type" value="Genomic_DNA"/>
</dbReference>
<gene>
    <name evidence="6" type="ORF">DNK49_02125</name>
</gene>
<dbReference type="GO" id="GO:0007165">
    <property type="term" value="P:signal transduction"/>
    <property type="evidence" value="ECO:0007669"/>
    <property type="project" value="InterPro"/>
</dbReference>
<feature type="domain" description="EAL" evidence="3">
    <location>
        <begin position="519"/>
        <end position="775"/>
    </location>
</feature>
<evidence type="ECO:0000256" key="1">
    <source>
        <dbReference type="SAM" id="Phobius"/>
    </source>
</evidence>
<dbReference type="InterPro" id="IPR035919">
    <property type="entry name" value="EAL_sf"/>
</dbReference>
<dbReference type="AlphaFoldDB" id="A0A323V1K9"/>
<dbReference type="CDD" id="cd00130">
    <property type="entry name" value="PAS"/>
    <property type="match status" value="1"/>
</dbReference>
<dbReference type="Gene3D" id="6.10.340.10">
    <property type="match status" value="1"/>
</dbReference>
<comment type="caution">
    <text evidence="6">The sequence shown here is derived from an EMBL/GenBank/DDBJ whole genome shotgun (WGS) entry which is preliminary data.</text>
</comment>
<dbReference type="SUPFAM" id="SSF55073">
    <property type="entry name" value="Nucleotide cyclase"/>
    <property type="match status" value="1"/>
</dbReference>
<dbReference type="Gene3D" id="3.30.450.20">
    <property type="entry name" value="PAS domain"/>
    <property type="match status" value="1"/>
</dbReference>
<protein>
    <submittedName>
        <fullName evidence="6">Sensor domain-containing diguanylate cyclase</fullName>
    </submittedName>
</protein>
<dbReference type="Proteomes" id="UP000248259">
    <property type="component" value="Unassembled WGS sequence"/>
</dbReference>
<dbReference type="InterPro" id="IPR003660">
    <property type="entry name" value="HAMP_dom"/>
</dbReference>
<evidence type="ECO:0000259" key="3">
    <source>
        <dbReference type="PROSITE" id="PS50883"/>
    </source>
</evidence>